<organism evidence="2 3">
    <name type="scientific">Pseudomonas batumici</name>
    <dbReference type="NCBI Taxonomy" id="226910"/>
    <lineage>
        <taxon>Bacteria</taxon>
        <taxon>Pseudomonadati</taxon>
        <taxon>Pseudomonadota</taxon>
        <taxon>Gammaproteobacteria</taxon>
        <taxon>Pseudomonadales</taxon>
        <taxon>Pseudomonadaceae</taxon>
        <taxon>Pseudomonas</taxon>
    </lineage>
</organism>
<keyword evidence="3" id="KW-1185">Reference proteome</keyword>
<dbReference type="AlphaFoldDB" id="A0A0C2I6R7"/>
<reference evidence="2 3" key="1">
    <citation type="submission" date="2015-01" db="EMBL/GenBank/DDBJ databases">
        <title>Complete genome of Pseudomonas batumici UCM B-321 producer of the batumin antibiotic with strong antistaphilococcal and potential anticancer activity.</title>
        <authorList>
            <person name="Klochko V.V."/>
            <person name="Zelena L.B."/>
            <person name="Elena K.A."/>
            <person name="Reva O.N."/>
        </authorList>
    </citation>
    <scope>NUCLEOTIDE SEQUENCE [LARGE SCALE GENOMIC DNA]</scope>
    <source>
        <strain evidence="2 3">UCM B-321</strain>
    </source>
</reference>
<comment type="caution">
    <text evidence="2">The sequence shown here is derived from an EMBL/GenBank/DDBJ whole genome shotgun (WGS) entry which is preliminary data.</text>
</comment>
<evidence type="ECO:0000256" key="1">
    <source>
        <dbReference type="SAM" id="MobiDB-lite"/>
    </source>
</evidence>
<protein>
    <submittedName>
        <fullName evidence="2">Uncharacterized protein</fullName>
    </submittedName>
</protein>
<evidence type="ECO:0000313" key="2">
    <source>
        <dbReference type="EMBL" id="KIH82575.1"/>
    </source>
</evidence>
<dbReference type="STRING" id="226910.UCMB321_3710"/>
<sequence length="43" mass="4539">MLECLFVRVYHMAELGPPACLAGSDVTSTALLDPPQAESNPPP</sequence>
<dbReference type="PATRIC" id="fig|226910.6.peg.3701"/>
<gene>
    <name evidence="2" type="ORF">UCMB321_3710</name>
</gene>
<accession>A0A0C2I6R7</accession>
<proteinExistence type="predicted"/>
<feature type="region of interest" description="Disordered" evidence="1">
    <location>
        <begin position="24"/>
        <end position="43"/>
    </location>
</feature>
<dbReference type="EMBL" id="JXDG01000048">
    <property type="protein sequence ID" value="KIH82575.1"/>
    <property type="molecule type" value="Genomic_DNA"/>
</dbReference>
<name>A0A0C2I6R7_9PSED</name>
<evidence type="ECO:0000313" key="3">
    <source>
        <dbReference type="Proteomes" id="UP000031535"/>
    </source>
</evidence>
<dbReference type="Proteomes" id="UP000031535">
    <property type="component" value="Unassembled WGS sequence"/>
</dbReference>